<evidence type="ECO:0000313" key="6">
    <source>
        <dbReference type="EMBL" id="CUI18036.1"/>
    </source>
</evidence>
<dbReference type="InterPro" id="IPR038488">
    <property type="entry name" value="Integrase_DNA-bd_sf"/>
</dbReference>
<dbReference type="PANTHER" id="PTHR30629">
    <property type="entry name" value="PROPHAGE INTEGRASE"/>
    <property type="match status" value="1"/>
</dbReference>
<dbReference type="STRING" id="389348.PNK_2442"/>
<sequence>MKEIIPKTNADDYCQKLQPKEKPYYVRDSQVKGLVLRVKPTGSKSWIFCYTVPCHKRKWRERKKGLGCFKGGRTGVAGVSVKTARTEAERMKHEVRHHGADPVEDKRKRAAEVIREQASRVLVKDLFERWANTDLVNRKDKGAEARRMMLKDVIPSIGELNIKEVRKGHITEITDQLLQRGVNRMAKVVFSLIRQMFRFAVTRDLLEFDPTAAISKTTIGGANVERDRVLSEDEIQELAVKLSSAGLANTATIAIWLVLGTCCRIGELLKARWSHFDHNRKLWRIPHENSKNDREHIVFLSPFTFGLFTQLHAITGEGEWCFPASRLDNHHVCPKTITKQITDRQRSLPNLKNRTKNNAALVLSRGLWKPHDLRRTGATMMTALGVLPEVAERCLNHTEENRVKRIYQRHTYESEMKMAWEKLGKHLETLMGITVDFGVGNG</sequence>
<dbReference type="GO" id="GO:0006310">
    <property type="term" value="P:DNA recombination"/>
    <property type="evidence" value="ECO:0007669"/>
    <property type="project" value="UniProtKB-KW"/>
</dbReference>
<dbReference type="InterPro" id="IPR013762">
    <property type="entry name" value="Integrase-like_cat_sf"/>
</dbReference>
<dbReference type="Proteomes" id="UP000069902">
    <property type="component" value="Chromosome cPNK"/>
</dbReference>
<dbReference type="InParanoid" id="A0A0U5JGU5"/>
<dbReference type="InterPro" id="IPR002104">
    <property type="entry name" value="Integrase_catalytic"/>
</dbReference>
<dbReference type="Pfam" id="PF00589">
    <property type="entry name" value="Phage_integrase"/>
    <property type="match status" value="1"/>
</dbReference>
<dbReference type="Pfam" id="PF13356">
    <property type="entry name" value="Arm-DNA-bind_3"/>
    <property type="match status" value="1"/>
</dbReference>
<dbReference type="InterPro" id="IPR050808">
    <property type="entry name" value="Phage_Integrase"/>
</dbReference>
<dbReference type="RefSeq" id="WP_231909258.1">
    <property type="nucleotide sequence ID" value="NZ_LN879502.1"/>
</dbReference>
<evidence type="ECO:0000256" key="2">
    <source>
        <dbReference type="ARBA" id="ARBA00022908"/>
    </source>
</evidence>
<dbReference type="CDD" id="cd00801">
    <property type="entry name" value="INT_P4_C"/>
    <property type="match status" value="1"/>
</dbReference>
<dbReference type="PATRIC" id="fig|389348.3.peg.2736"/>
<dbReference type="GO" id="GO:0003677">
    <property type="term" value="F:DNA binding"/>
    <property type="evidence" value="ECO:0007669"/>
    <property type="project" value="UniProtKB-KW"/>
</dbReference>
<keyword evidence="4" id="KW-0233">DNA recombination</keyword>
<keyword evidence="2" id="KW-0229">DNA integration</keyword>
<reference evidence="7" key="1">
    <citation type="submission" date="2015-09" db="EMBL/GenBank/DDBJ databases">
        <authorList>
            <person name="Bertelli C."/>
        </authorList>
    </citation>
    <scope>NUCLEOTIDE SEQUENCE [LARGE SCALE GENOMIC DNA]</scope>
    <source>
        <strain evidence="7">KNic</strain>
    </source>
</reference>
<dbReference type="Gene3D" id="3.30.160.390">
    <property type="entry name" value="Integrase, DNA-binding domain"/>
    <property type="match status" value="1"/>
</dbReference>
<dbReference type="Gene3D" id="1.10.443.10">
    <property type="entry name" value="Intergrase catalytic core"/>
    <property type="match status" value="1"/>
</dbReference>
<proteinExistence type="inferred from homology"/>
<gene>
    <name evidence="6" type="ORF">PNK_2442</name>
</gene>
<evidence type="ECO:0000256" key="4">
    <source>
        <dbReference type="ARBA" id="ARBA00023172"/>
    </source>
</evidence>
<evidence type="ECO:0000313" key="7">
    <source>
        <dbReference type="Proteomes" id="UP000069902"/>
    </source>
</evidence>
<dbReference type="SUPFAM" id="SSF56349">
    <property type="entry name" value="DNA breaking-rejoining enzymes"/>
    <property type="match status" value="1"/>
</dbReference>
<dbReference type="FunCoup" id="A0A0U5JGU5">
    <property type="interactions" value="99"/>
</dbReference>
<evidence type="ECO:0000259" key="5">
    <source>
        <dbReference type="PROSITE" id="PS51898"/>
    </source>
</evidence>
<dbReference type="InterPro" id="IPR053876">
    <property type="entry name" value="Phage_int_M"/>
</dbReference>
<comment type="similarity">
    <text evidence="1">Belongs to the 'phage' integrase family.</text>
</comment>
<dbReference type="EMBL" id="LN879502">
    <property type="protein sequence ID" value="CUI18036.1"/>
    <property type="molecule type" value="Genomic_DNA"/>
</dbReference>
<feature type="domain" description="Tyr recombinase" evidence="5">
    <location>
        <begin position="225"/>
        <end position="421"/>
    </location>
</feature>
<protein>
    <submittedName>
        <fullName evidence="6">Putative integrase</fullName>
    </submittedName>
</protein>
<name>A0A0U5JGU5_9BACT</name>
<organism evidence="6 7">
    <name type="scientific">Candidatus Protochlamydia naegleriophila</name>
    <dbReference type="NCBI Taxonomy" id="389348"/>
    <lineage>
        <taxon>Bacteria</taxon>
        <taxon>Pseudomonadati</taxon>
        <taxon>Chlamydiota</taxon>
        <taxon>Chlamydiia</taxon>
        <taxon>Parachlamydiales</taxon>
        <taxon>Parachlamydiaceae</taxon>
        <taxon>Candidatus Protochlamydia</taxon>
    </lineage>
</organism>
<dbReference type="Pfam" id="PF22022">
    <property type="entry name" value="Phage_int_M"/>
    <property type="match status" value="1"/>
</dbReference>
<evidence type="ECO:0000256" key="1">
    <source>
        <dbReference type="ARBA" id="ARBA00008857"/>
    </source>
</evidence>
<dbReference type="GO" id="GO:0015074">
    <property type="term" value="P:DNA integration"/>
    <property type="evidence" value="ECO:0007669"/>
    <property type="project" value="UniProtKB-KW"/>
</dbReference>
<dbReference type="Gene3D" id="1.10.150.130">
    <property type="match status" value="1"/>
</dbReference>
<dbReference type="AlphaFoldDB" id="A0A0U5JGU5"/>
<accession>A0A0U5JGU5</accession>
<dbReference type="InterPro" id="IPR010998">
    <property type="entry name" value="Integrase_recombinase_N"/>
</dbReference>
<dbReference type="InterPro" id="IPR011010">
    <property type="entry name" value="DNA_brk_join_enz"/>
</dbReference>
<evidence type="ECO:0000256" key="3">
    <source>
        <dbReference type="ARBA" id="ARBA00023125"/>
    </source>
</evidence>
<dbReference type="InterPro" id="IPR025166">
    <property type="entry name" value="Integrase_DNA_bind_dom"/>
</dbReference>
<dbReference type="PANTHER" id="PTHR30629:SF2">
    <property type="entry name" value="PROPHAGE INTEGRASE INTS-RELATED"/>
    <property type="match status" value="1"/>
</dbReference>
<dbReference type="KEGG" id="pnl:PNK_2442"/>
<keyword evidence="3" id="KW-0238">DNA-binding</keyword>
<dbReference type="PROSITE" id="PS51898">
    <property type="entry name" value="TYR_RECOMBINASE"/>
    <property type="match status" value="1"/>
</dbReference>
<keyword evidence="7" id="KW-1185">Reference proteome</keyword>